<reference evidence="4" key="1">
    <citation type="submission" date="2021-05" db="EMBL/GenBank/DDBJ databases">
        <authorList>
            <person name="Alioto T."/>
            <person name="Alioto T."/>
            <person name="Gomez Garrido J."/>
        </authorList>
    </citation>
    <scope>NUCLEOTIDE SEQUENCE</scope>
</reference>
<evidence type="ECO:0000256" key="1">
    <source>
        <dbReference type="PROSITE-ProRule" id="PRU00042"/>
    </source>
</evidence>
<protein>
    <recommendedName>
        <fullName evidence="3">C2H2-type domain-containing protein</fullName>
    </recommendedName>
</protein>
<keyword evidence="2" id="KW-0472">Membrane</keyword>
<dbReference type="PROSITE" id="PS50157">
    <property type="entry name" value="ZINC_FINGER_C2H2_2"/>
    <property type="match status" value="1"/>
</dbReference>
<keyword evidence="1" id="KW-0863">Zinc-finger</keyword>
<evidence type="ECO:0000259" key="3">
    <source>
        <dbReference type="PROSITE" id="PS50157"/>
    </source>
</evidence>
<sequence>MLTNLIILNIIITIIYYVDRITNSIIICYQFFHCVHHQILSRSNLSNGSTVKEHIRTHSGEKPFKCSNCEFKTAYPEFLKQHESVCLDSDPASPITAEQKKDLRFDYCTKVA</sequence>
<keyword evidence="1" id="KW-0479">Metal-binding</keyword>
<proteinExistence type="predicted"/>
<dbReference type="InterPro" id="IPR036236">
    <property type="entry name" value="Znf_C2H2_sf"/>
</dbReference>
<dbReference type="GO" id="GO:0008270">
    <property type="term" value="F:zinc ion binding"/>
    <property type="evidence" value="ECO:0007669"/>
    <property type="project" value="UniProtKB-KW"/>
</dbReference>
<dbReference type="EMBL" id="HBUF01679756">
    <property type="protein sequence ID" value="CAG6792146.1"/>
    <property type="molecule type" value="Transcribed_RNA"/>
</dbReference>
<name>A0A8D9FJ34_9HEMI</name>
<feature type="domain" description="C2H2-type" evidence="3">
    <location>
        <begin position="32"/>
        <end position="63"/>
    </location>
</feature>
<keyword evidence="2" id="KW-1133">Transmembrane helix</keyword>
<dbReference type="InterPro" id="IPR013087">
    <property type="entry name" value="Znf_C2H2_type"/>
</dbReference>
<dbReference type="EMBL" id="HBUF01679757">
    <property type="protein sequence ID" value="CAG6792147.1"/>
    <property type="molecule type" value="Transcribed_RNA"/>
</dbReference>
<keyword evidence="1" id="KW-0862">Zinc</keyword>
<organism evidence="4">
    <name type="scientific">Cacopsylla melanoneura</name>
    <dbReference type="NCBI Taxonomy" id="428564"/>
    <lineage>
        <taxon>Eukaryota</taxon>
        <taxon>Metazoa</taxon>
        <taxon>Ecdysozoa</taxon>
        <taxon>Arthropoda</taxon>
        <taxon>Hexapoda</taxon>
        <taxon>Insecta</taxon>
        <taxon>Pterygota</taxon>
        <taxon>Neoptera</taxon>
        <taxon>Paraneoptera</taxon>
        <taxon>Hemiptera</taxon>
        <taxon>Sternorrhyncha</taxon>
        <taxon>Psylloidea</taxon>
        <taxon>Psyllidae</taxon>
        <taxon>Psyllinae</taxon>
        <taxon>Cacopsylla</taxon>
    </lineage>
</organism>
<keyword evidence="2" id="KW-0812">Transmembrane</keyword>
<evidence type="ECO:0000256" key="2">
    <source>
        <dbReference type="SAM" id="Phobius"/>
    </source>
</evidence>
<accession>A0A8D9FJ34</accession>
<evidence type="ECO:0000313" key="4">
    <source>
        <dbReference type="EMBL" id="CAG6792146.1"/>
    </source>
</evidence>
<dbReference type="AlphaFoldDB" id="A0A8D9FJ34"/>
<feature type="transmembrane region" description="Helical" evidence="2">
    <location>
        <begin position="6"/>
        <end position="32"/>
    </location>
</feature>
<dbReference type="Gene3D" id="3.30.160.60">
    <property type="entry name" value="Classic Zinc Finger"/>
    <property type="match status" value="1"/>
</dbReference>
<dbReference type="SUPFAM" id="SSF57667">
    <property type="entry name" value="beta-beta-alpha zinc fingers"/>
    <property type="match status" value="1"/>
</dbReference>